<evidence type="ECO:0000256" key="1">
    <source>
        <dbReference type="SAM" id="SignalP"/>
    </source>
</evidence>
<dbReference type="Proteomes" id="UP000676194">
    <property type="component" value="Chromosome"/>
</dbReference>
<evidence type="ECO:0000313" key="2">
    <source>
        <dbReference type="EMBL" id="QVL33318.1"/>
    </source>
</evidence>
<dbReference type="AlphaFoldDB" id="A0A8E6BA19"/>
<organism evidence="2 3">
    <name type="scientific">Telmatocola sphagniphila</name>
    <dbReference type="NCBI Taxonomy" id="1123043"/>
    <lineage>
        <taxon>Bacteria</taxon>
        <taxon>Pseudomonadati</taxon>
        <taxon>Planctomycetota</taxon>
        <taxon>Planctomycetia</taxon>
        <taxon>Gemmatales</taxon>
        <taxon>Gemmataceae</taxon>
    </lineage>
</organism>
<accession>A0A8E6BA19</accession>
<keyword evidence="1" id="KW-0732">Signal</keyword>
<keyword evidence="3" id="KW-1185">Reference proteome</keyword>
<feature type="signal peptide" evidence="1">
    <location>
        <begin position="1"/>
        <end position="20"/>
    </location>
</feature>
<gene>
    <name evidence="2" type="ORF">KIH39_05230</name>
</gene>
<feature type="chain" id="PRO_5034711809" evidence="1">
    <location>
        <begin position="21"/>
        <end position="195"/>
    </location>
</feature>
<reference evidence="2" key="1">
    <citation type="submission" date="2021-05" db="EMBL/GenBank/DDBJ databases">
        <title>Complete genome sequence of the cellulolytic planctomycete Telmatocola sphagniphila SP2T and characterization of the first cellulase from planctomycetes.</title>
        <authorList>
            <person name="Rakitin A.L."/>
            <person name="Beletsky A.V."/>
            <person name="Naumoff D.G."/>
            <person name="Kulichevskaya I.S."/>
            <person name="Mardanov A.V."/>
            <person name="Ravin N.V."/>
            <person name="Dedysh S.N."/>
        </authorList>
    </citation>
    <scope>NUCLEOTIDE SEQUENCE</scope>
    <source>
        <strain evidence="2">SP2T</strain>
    </source>
</reference>
<sequence>MKRLTGFLVLFLCFGSYVYAQEAKSSPFYPLKKGASWTYKSSQGGEILVKVTGTDKIGDKTGWKLETTVNTKLAATELIEIRDDGFYRYSINTTKVDTPVKFFKLPPAKGDSWDFDFKVQNQTVKGKYEIKVEDVTVNGTPYKGAFLVEGKDITIGDKKAVLKQWFVENVGIVKIQFSLDGQEGILELVKHEPGS</sequence>
<protein>
    <submittedName>
        <fullName evidence="2">Uncharacterized protein</fullName>
    </submittedName>
</protein>
<proteinExistence type="predicted"/>
<name>A0A8E6BA19_9BACT</name>
<dbReference type="KEGG" id="tsph:KIH39_05230"/>
<dbReference type="RefSeq" id="WP_213498208.1">
    <property type="nucleotide sequence ID" value="NZ_CP074694.1"/>
</dbReference>
<dbReference type="EMBL" id="CP074694">
    <property type="protein sequence ID" value="QVL33318.1"/>
    <property type="molecule type" value="Genomic_DNA"/>
</dbReference>
<evidence type="ECO:0000313" key="3">
    <source>
        <dbReference type="Proteomes" id="UP000676194"/>
    </source>
</evidence>